<dbReference type="EMBL" id="JAQQAF010000003">
    <property type="protein sequence ID" value="KAJ8498064.1"/>
    <property type="molecule type" value="Genomic_DNA"/>
</dbReference>
<accession>A0AAV8R8S9</accession>
<reference evidence="1 2" key="1">
    <citation type="submission" date="2022-12" db="EMBL/GenBank/DDBJ databases">
        <title>Chromosome-scale assembly of the Ensete ventricosum genome.</title>
        <authorList>
            <person name="Dussert Y."/>
            <person name="Stocks J."/>
            <person name="Wendawek A."/>
            <person name="Woldeyes F."/>
            <person name="Nichols R.A."/>
            <person name="Borrell J.S."/>
        </authorList>
    </citation>
    <scope>NUCLEOTIDE SEQUENCE [LARGE SCALE GENOMIC DNA]</scope>
    <source>
        <strain evidence="2">cv. Maze</strain>
        <tissue evidence="1">Seeds</tissue>
    </source>
</reference>
<evidence type="ECO:0000313" key="1">
    <source>
        <dbReference type="EMBL" id="KAJ8498064.1"/>
    </source>
</evidence>
<dbReference type="Proteomes" id="UP001222027">
    <property type="component" value="Unassembled WGS sequence"/>
</dbReference>
<organism evidence="1 2">
    <name type="scientific">Ensete ventricosum</name>
    <name type="common">Abyssinian banana</name>
    <name type="synonym">Musa ensete</name>
    <dbReference type="NCBI Taxonomy" id="4639"/>
    <lineage>
        <taxon>Eukaryota</taxon>
        <taxon>Viridiplantae</taxon>
        <taxon>Streptophyta</taxon>
        <taxon>Embryophyta</taxon>
        <taxon>Tracheophyta</taxon>
        <taxon>Spermatophyta</taxon>
        <taxon>Magnoliopsida</taxon>
        <taxon>Liliopsida</taxon>
        <taxon>Zingiberales</taxon>
        <taxon>Musaceae</taxon>
        <taxon>Ensete</taxon>
    </lineage>
</organism>
<evidence type="ECO:0000313" key="2">
    <source>
        <dbReference type="Proteomes" id="UP001222027"/>
    </source>
</evidence>
<name>A0AAV8R8S9_ENSVE</name>
<dbReference type="AlphaFoldDB" id="A0AAV8R8S9"/>
<proteinExistence type="predicted"/>
<comment type="caution">
    <text evidence="1">The sequence shown here is derived from an EMBL/GenBank/DDBJ whole genome shotgun (WGS) entry which is preliminary data.</text>
</comment>
<protein>
    <submittedName>
        <fullName evidence="1">Uncharacterized protein</fullName>
    </submittedName>
</protein>
<sequence>MFVMLTAYDTDDSYHLVICFTIQTPSGLGFTIACTSLAIGAGTWPTISNIILRFVISSSIATLFFL</sequence>
<gene>
    <name evidence="1" type="ORF">OPV22_008616</name>
</gene>
<keyword evidence="2" id="KW-1185">Reference proteome</keyword>